<comment type="similarity">
    <text evidence="2">Belongs to the RNA methyltransferase RsmE family.</text>
</comment>
<evidence type="ECO:0000256" key="7">
    <source>
        <dbReference type="ARBA" id="ARBA00022679"/>
    </source>
</evidence>
<keyword evidence="6 12" id="KW-0489">Methyltransferase</keyword>
<dbReference type="InterPro" id="IPR029028">
    <property type="entry name" value="Alpha/beta_knot_MTases"/>
</dbReference>
<evidence type="ECO:0000256" key="4">
    <source>
        <dbReference type="ARBA" id="ARBA00022490"/>
    </source>
</evidence>
<dbReference type="SUPFAM" id="SSF75217">
    <property type="entry name" value="alpha/beta knot"/>
    <property type="match status" value="1"/>
</dbReference>
<dbReference type="GO" id="GO:0070475">
    <property type="term" value="P:rRNA base methylation"/>
    <property type="evidence" value="ECO:0007669"/>
    <property type="project" value="TreeGrafter"/>
</dbReference>
<evidence type="ECO:0000256" key="3">
    <source>
        <dbReference type="ARBA" id="ARBA00012328"/>
    </source>
</evidence>
<dbReference type="InterPro" id="IPR046886">
    <property type="entry name" value="RsmE_MTase_dom"/>
</dbReference>
<dbReference type="NCBIfam" id="TIGR00046">
    <property type="entry name" value="RsmE family RNA methyltransferase"/>
    <property type="match status" value="1"/>
</dbReference>
<evidence type="ECO:0000313" key="12">
    <source>
        <dbReference type="EMBL" id="MPM67727.1"/>
    </source>
</evidence>
<feature type="domain" description="Ribosomal RNA small subunit methyltransferase E methyltransferase" evidence="11">
    <location>
        <begin position="1"/>
        <end position="145"/>
    </location>
</feature>
<evidence type="ECO:0000256" key="9">
    <source>
        <dbReference type="ARBA" id="ARBA00025699"/>
    </source>
</evidence>
<evidence type="ECO:0000256" key="10">
    <source>
        <dbReference type="ARBA" id="ARBA00047944"/>
    </source>
</evidence>
<dbReference type="EMBL" id="VSSQ01021857">
    <property type="protein sequence ID" value="MPM67727.1"/>
    <property type="molecule type" value="Genomic_DNA"/>
</dbReference>
<comment type="function">
    <text evidence="9">Specifically methylates the N3 position of the uracil ring of uridine 1498 (m3U1498) in 16S rRNA. Acts on the fully assembled 30S ribosomal subunit.</text>
</comment>
<dbReference type="EC" id="2.1.1.193" evidence="3"/>
<name>A0A645BR72_9ZZZZ</name>
<dbReference type="InterPro" id="IPR006700">
    <property type="entry name" value="RsmE"/>
</dbReference>
<dbReference type="PANTHER" id="PTHR30027:SF3">
    <property type="entry name" value="16S RRNA (URACIL(1498)-N(3))-METHYLTRANSFERASE"/>
    <property type="match status" value="1"/>
</dbReference>
<evidence type="ECO:0000256" key="6">
    <source>
        <dbReference type="ARBA" id="ARBA00022603"/>
    </source>
</evidence>
<proteinExistence type="inferred from homology"/>
<evidence type="ECO:0000256" key="1">
    <source>
        <dbReference type="ARBA" id="ARBA00004496"/>
    </source>
</evidence>
<evidence type="ECO:0000256" key="8">
    <source>
        <dbReference type="ARBA" id="ARBA00022691"/>
    </source>
</evidence>
<accession>A0A645BR72</accession>
<keyword evidence="5" id="KW-0698">rRNA processing</keyword>
<dbReference type="Gene3D" id="3.40.1280.10">
    <property type="match status" value="1"/>
</dbReference>
<dbReference type="GO" id="GO:0070042">
    <property type="term" value="F:rRNA (uridine-N3-)-methyltransferase activity"/>
    <property type="evidence" value="ECO:0007669"/>
    <property type="project" value="TreeGrafter"/>
</dbReference>
<evidence type="ECO:0000259" key="11">
    <source>
        <dbReference type="Pfam" id="PF04452"/>
    </source>
</evidence>
<dbReference type="CDD" id="cd18084">
    <property type="entry name" value="RsmE-like"/>
    <property type="match status" value="1"/>
</dbReference>
<evidence type="ECO:0000256" key="2">
    <source>
        <dbReference type="ARBA" id="ARBA00005528"/>
    </source>
</evidence>
<dbReference type="PANTHER" id="PTHR30027">
    <property type="entry name" value="RIBOSOMAL RNA SMALL SUBUNIT METHYLTRANSFERASE E"/>
    <property type="match status" value="1"/>
</dbReference>
<dbReference type="AlphaFoldDB" id="A0A645BR72"/>
<comment type="caution">
    <text evidence="12">The sequence shown here is derived from an EMBL/GenBank/DDBJ whole genome shotgun (WGS) entry which is preliminary data.</text>
</comment>
<keyword evidence="4" id="KW-0963">Cytoplasm</keyword>
<dbReference type="InterPro" id="IPR029026">
    <property type="entry name" value="tRNA_m1G_MTases_N"/>
</dbReference>
<reference evidence="12" key="1">
    <citation type="submission" date="2019-08" db="EMBL/GenBank/DDBJ databases">
        <authorList>
            <person name="Kucharzyk K."/>
            <person name="Murdoch R.W."/>
            <person name="Higgins S."/>
            <person name="Loffler F."/>
        </authorList>
    </citation>
    <scope>NUCLEOTIDE SEQUENCE</scope>
</reference>
<dbReference type="GO" id="GO:0005737">
    <property type="term" value="C:cytoplasm"/>
    <property type="evidence" value="ECO:0007669"/>
    <property type="project" value="UniProtKB-SubCell"/>
</dbReference>
<dbReference type="Pfam" id="PF04452">
    <property type="entry name" value="Methyltrans_RNA"/>
    <property type="match status" value="1"/>
</dbReference>
<comment type="subcellular location">
    <subcellularLocation>
        <location evidence="1">Cytoplasm</location>
    </subcellularLocation>
</comment>
<comment type="catalytic activity">
    <reaction evidence="10">
        <text>uridine(1498) in 16S rRNA + S-adenosyl-L-methionine = N(3)-methyluridine(1498) in 16S rRNA + S-adenosyl-L-homocysteine + H(+)</text>
        <dbReference type="Rhea" id="RHEA:42920"/>
        <dbReference type="Rhea" id="RHEA-COMP:10283"/>
        <dbReference type="Rhea" id="RHEA-COMP:10284"/>
        <dbReference type="ChEBI" id="CHEBI:15378"/>
        <dbReference type="ChEBI" id="CHEBI:57856"/>
        <dbReference type="ChEBI" id="CHEBI:59789"/>
        <dbReference type="ChEBI" id="CHEBI:65315"/>
        <dbReference type="ChEBI" id="CHEBI:74502"/>
        <dbReference type="EC" id="2.1.1.193"/>
    </reaction>
</comment>
<organism evidence="12">
    <name type="scientific">bioreactor metagenome</name>
    <dbReference type="NCBI Taxonomy" id="1076179"/>
    <lineage>
        <taxon>unclassified sequences</taxon>
        <taxon>metagenomes</taxon>
        <taxon>ecological metagenomes</taxon>
    </lineage>
</organism>
<evidence type="ECO:0000256" key="5">
    <source>
        <dbReference type="ARBA" id="ARBA00022552"/>
    </source>
</evidence>
<sequence length="161" mass="17390">MLQKCTEIGASSFVPVISSRSLVQSVQEAQSKYERWQKILSEAAEQSHRGIVPTLEMPIKFAQLPAAPPAADVCRLIPWEDEQGTTLRQALNAHTGNKVEILIGPEGGFSAEEVKLATHACFIAVTLGARILRMETAAMAATALVLYQRGDMDARSGQAAQ</sequence>
<gene>
    <name evidence="12" type="primary">rsmE_24</name>
    <name evidence="12" type="ORF">SDC9_114651</name>
</gene>
<protein>
    <recommendedName>
        <fullName evidence="3">16S rRNA (uracil(1498)-N(3))-methyltransferase</fullName>
        <ecNumber evidence="3">2.1.1.193</ecNumber>
    </recommendedName>
</protein>
<keyword evidence="7 12" id="KW-0808">Transferase</keyword>
<keyword evidence="8" id="KW-0949">S-adenosyl-L-methionine</keyword>